<dbReference type="InterPro" id="IPR001851">
    <property type="entry name" value="ABC_transp_permease"/>
</dbReference>
<name>A0A3T1DEB1_9BACL</name>
<dbReference type="GO" id="GO:0022857">
    <property type="term" value="F:transmembrane transporter activity"/>
    <property type="evidence" value="ECO:0007669"/>
    <property type="project" value="InterPro"/>
</dbReference>
<accession>A0A3T1DEB1</accession>
<protein>
    <submittedName>
        <fullName evidence="7">ABC transporter permease</fullName>
    </submittedName>
</protein>
<organism evidence="7 8">
    <name type="scientific">Cohnella abietis</name>
    <dbReference type="NCBI Taxonomy" id="2507935"/>
    <lineage>
        <taxon>Bacteria</taxon>
        <taxon>Bacillati</taxon>
        <taxon>Bacillota</taxon>
        <taxon>Bacilli</taxon>
        <taxon>Bacillales</taxon>
        <taxon>Paenibacillaceae</taxon>
        <taxon>Cohnella</taxon>
    </lineage>
</organism>
<proteinExistence type="predicted"/>
<sequence>MKSSRAIYLEVGGILAAVFTALLCGFIVILFTSSEPFTAISALLLDPLSSTFNIGTILNKAVPLILTGLALSVVFQSGVFSMGAEGQLYIGAFVGALAGVYLPVMSPWIHMPLVLICAMIGGALYGAIPGLLKAYLNASEIVTTLMLNFVAILTTSYFVNNQFKAANGGGYARMENISKDILLPKLFPGMNAHAGILIALLAVVVVYLLMYKTSIGYELRLVGKNGHFARYGGIATRKVIVVSVMISGGIAGLAGIVEILGIHQTFKENFSASLGFDGIIIALLARNHPIGVLIAALFYAYIQVGAQTMQFGSDMPREVAVIIQVMLVLLVSAQAIFTYLKQRYAKTGQKAVK</sequence>
<feature type="transmembrane region" description="Helical" evidence="6">
    <location>
        <begin position="52"/>
        <end position="74"/>
    </location>
</feature>
<dbReference type="EMBL" id="AP019400">
    <property type="protein sequence ID" value="BBI36429.1"/>
    <property type="molecule type" value="Genomic_DNA"/>
</dbReference>
<dbReference type="OrthoDB" id="45037at2"/>
<keyword evidence="8" id="KW-1185">Reference proteome</keyword>
<feature type="transmembrane region" description="Helical" evidence="6">
    <location>
        <begin position="140"/>
        <end position="159"/>
    </location>
</feature>
<dbReference type="CDD" id="cd06580">
    <property type="entry name" value="TM_PBP1_transp_TpRbsC_like"/>
    <property type="match status" value="1"/>
</dbReference>
<feature type="transmembrane region" description="Helical" evidence="6">
    <location>
        <begin position="239"/>
        <end position="263"/>
    </location>
</feature>
<gene>
    <name evidence="7" type="ORF">KCTCHS21_58280</name>
</gene>
<evidence type="ECO:0000256" key="4">
    <source>
        <dbReference type="ARBA" id="ARBA00022989"/>
    </source>
</evidence>
<dbReference type="PANTHER" id="PTHR47089:SF1">
    <property type="entry name" value="GUANOSINE ABC TRANSPORTER PERMEASE PROTEIN NUPP"/>
    <property type="match status" value="1"/>
</dbReference>
<keyword evidence="4 6" id="KW-1133">Transmembrane helix</keyword>
<evidence type="ECO:0000256" key="6">
    <source>
        <dbReference type="SAM" id="Phobius"/>
    </source>
</evidence>
<dbReference type="Pfam" id="PF02653">
    <property type="entry name" value="BPD_transp_2"/>
    <property type="match status" value="1"/>
</dbReference>
<reference evidence="7 8" key="1">
    <citation type="submission" date="2019-01" db="EMBL/GenBank/DDBJ databases">
        <title>Complete genome sequence of Cohnella hallensis HS21 isolated from Korean fir (Abies koreana) rhizospheric soil.</title>
        <authorList>
            <person name="Jiang L."/>
            <person name="Kang S.W."/>
            <person name="Kim S."/>
            <person name="Jung J."/>
            <person name="Kim C.Y."/>
            <person name="Kim D.H."/>
            <person name="Kim S.W."/>
            <person name="Lee J."/>
        </authorList>
    </citation>
    <scope>NUCLEOTIDE SEQUENCE [LARGE SCALE GENOMIC DNA]</scope>
    <source>
        <strain evidence="7 8">HS21</strain>
    </source>
</reference>
<dbReference type="AlphaFoldDB" id="A0A3T1DEB1"/>
<dbReference type="PANTHER" id="PTHR47089">
    <property type="entry name" value="ABC TRANSPORTER, PERMEASE PROTEIN"/>
    <property type="match status" value="1"/>
</dbReference>
<feature type="transmembrane region" description="Helical" evidence="6">
    <location>
        <begin position="7"/>
        <end position="32"/>
    </location>
</feature>
<keyword evidence="2" id="KW-1003">Cell membrane</keyword>
<evidence type="ECO:0000256" key="2">
    <source>
        <dbReference type="ARBA" id="ARBA00022475"/>
    </source>
</evidence>
<dbReference type="GO" id="GO:0005886">
    <property type="term" value="C:plasma membrane"/>
    <property type="evidence" value="ECO:0007669"/>
    <property type="project" value="UniProtKB-SubCell"/>
</dbReference>
<dbReference type="RefSeq" id="WP_130615901.1">
    <property type="nucleotide sequence ID" value="NZ_AP019400.1"/>
</dbReference>
<evidence type="ECO:0000256" key="3">
    <source>
        <dbReference type="ARBA" id="ARBA00022692"/>
    </source>
</evidence>
<feature type="transmembrane region" description="Helical" evidence="6">
    <location>
        <begin position="86"/>
        <end position="102"/>
    </location>
</feature>
<evidence type="ECO:0000256" key="1">
    <source>
        <dbReference type="ARBA" id="ARBA00004651"/>
    </source>
</evidence>
<feature type="transmembrane region" description="Helical" evidence="6">
    <location>
        <begin position="319"/>
        <end position="340"/>
    </location>
</feature>
<evidence type="ECO:0000313" key="7">
    <source>
        <dbReference type="EMBL" id="BBI36429.1"/>
    </source>
</evidence>
<dbReference type="KEGG" id="cohn:KCTCHS21_58280"/>
<keyword evidence="5 6" id="KW-0472">Membrane</keyword>
<feature type="transmembrane region" description="Helical" evidence="6">
    <location>
        <begin position="108"/>
        <end position="128"/>
    </location>
</feature>
<keyword evidence="3 6" id="KW-0812">Transmembrane</keyword>
<evidence type="ECO:0000313" key="8">
    <source>
        <dbReference type="Proteomes" id="UP000289856"/>
    </source>
</evidence>
<feature type="transmembrane region" description="Helical" evidence="6">
    <location>
        <begin position="192"/>
        <end position="211"/>
    </location>
</feature>
<comment type="subcellular location">
    <subcellularLocation>
        <location evidence="1">Cell membrane</location>
        <topology evidence="1">Multi-pass membrane protein</topology>
    </subcellularLocation>
</comment>
<evidence type="ECO:0000256" key="5">
    <source>
        <dbReference type="ARBA" id="ARBA00023136"/>
    </source>
</evidence>
<dbReference type="Proteomes" id="UP000289856">
    <property type="component" value="Chromosome"/>
</dbReference>